<evidence type="ECO:0000313" key="6">
    <source>
        <dbReference type="EMBL" id="CAH1099128.1"/>
    </source>
</evidence>
<accession>A0A9P0CE87</accession>
<dbReference type="SUPFAM" id="SSF82895">
    <property type="entry name" value="TSP-1 type 1 repeat"/>
    <property type="match status" value="1"/>
</dbReference>
<protein>
    <submittedName>
        <fullName evidence="6">Uncharacterized protein</fullName>
    </submittedName>
</protein>
<dbReference type="PANTHER" id="PTHR10239:SF29">
    <property type="entry name" value="AMOP DOMAIN-CONTAINING PROTEIN"/>
    <property type="match status" value="1"/>
</dbReference>
<keyword evidence="4" id="KW-1015">Disulfide bond</keyword>
<dbReference type="AlphaFoldDB" id="A0A9P0CE87"/>
<evidence type="ECO:0000256" key="4">
    <source>
        <dbReference type="ARBA" id="ARBA00023157"/>
    </source>
</evidence>
<keyword evidence="3" id="KW-0732">Signal</keyword>
<keyword evidence="5" id="KW-0812">Transmembrane</keyword>
<name>A0A9P0CE87_9CUCU</name>
<dbReference type="Proteomes" id="UP001153636">
    <property type="component" value="Chromosome 1"/>
</dbReference>
<comment type="subcellular location">
    <subcellularLocation>
        <location evidence="1">Secreted</location>
    </subcellularLocation>
</comment>
<dbReference type="PANTHER" id="PTHR10239">
    <property type="entry name" value="ISTHMIN-2"/>
    <property type="match status" value="1"/>
</dbReference>
<organism evidence="6 7">
    <name type="scientific">Psylliodes chrysocephalus</name>
    <dbReference type="NCBI Taxonomy" id="3402493"/>
    <lineage>
        <taxon>Eukaryota</taxon>
        <taxon>Metazoa</taxon>
        <taxon>Ecdysozoa</taxon>
        <taxon>Arthropoda</taxon>
        <taxon>Hexapoda</taxon>
        <taxon>Insecta</taxon>
        <taxon>Pterygota</taxon>
        <taxon>Neoptera</taxon>
        <taxon>Endopterygota</taxon>
        <taxon>Coleoptera</taxon>
        <taxon>Polyphaga</taxon>
        <taxon>Cucujiformia</taxon>
        <taxon>Chrysomeloidea</taxon>
        <taxon>Chrysomelidae</taxon>
        <taxon>Galerucinae</taxon>
        <taxon>Alticini</taxon>
        <taxon>Psylliodes</taxon>
    </lineage>
</organism>
<proteinExistence type="predicted"/>
<sequence>MCISPSVFYIVIFILCFSNAYYITNNKVNEILNRSQRDPIITQTSALVNESKEVDVNPNILGDVWAKEGHFTDTYFNVLESLTANSLSDRSIKNDTKRSMQDKTLKQLKFLLDKKLKEVKNNKREVVHALNKVHLNPVTRKVTTSTSSTQGATIWEEWTPWSSCSVSCGKGRHIRWRHCKANCIEAETEMEEKTCQMPACPQKLFGLINL</sequence>
<dbReference type="Gene3D" id="2.20.100.10">
    <property type="entry name" value="Thrombospondin type-1 (TSP1) repeat"/>
    <property type="match status" value="1"/>
</dbReference>
<dbReference type="PROSITE" id="PS50092">
    <property type="entry name" value="TSP1"/>
    <property type="match status" value="1"/>
</dbReference>
<keyword evidence="2" id="KW-0964">Secreted</keyword>
<reference evidence="6" key="1">
    <citation type="submission" date="2022-01" db="EMBL/GenBank/DDBJ databases">
        <authorList>
            <person name="King R."/>
        </authorList>
    </citation>
    <scope>NUCLEOTIDE SEQUENCE</scope>
</reference>
<dbReference type="InterPro" id="IPR036383">
    <property type="entry name" value="TSP1_rpt_sf"/>
</dbReference>
<dbReference type="SMART" id="SM00209">
    <property type="entry name" value="TSP1"/>
    <property type="match status" value="1"/>
</dbReference>
<evidence type="ECO:0000256" key="1">
    <source>
        <dbReference type="ARBA" id="ARBA00004613"/>
    </source>
</evidence>
<dbReference type="InterPro" id="IPR051867">
    <property type="entry name" value="Angio_Inhib/Adhesion_GPCR"/>
</dbReference>
<keyword evidence="5" id="KW-0472">Membrane</keyword>
<dbReference type="EMBL" id="OV651813">
    <property type="protein sequence ID" value="CAH1099128.1"/>
    <property type="molecule type" value="Genomic_DNA"/>
</dbReference>
<evidence type="ECO:0000256" key="2">
    <source>
        <dbReference type="ARBA" id="ARBA00022525"/>
    </source>
</evidence>
<evidence type="ECO:0000256" key="3">
    <source>
        <dbReference type="ARBA" id="ARBA00022729"/>
    </source>
</evidence>
<keyword evidence="7" id="KW-1185">Reference proteome</keyword>
<evidence type="ECO:0000313" key="7">
    <source>
        <dbReference type="Proteomes" id="UP001153636"/>
    </source>
</evidence>
<gene>
    <name evidence="6" type="ORF">PSYICH_LOCUS319</name>
</gene>
<keyword evidence="5" id="KW-1133">Transmembrane helix</keyword>
<evidence type="ECO:0000256" key="5">
    <source>
        <dbReference type="SAM" id="Phobius"/>
    </source>
</evidence>
<dbReference type="Pfam" id="PF00090">
    <property type="entry name" value="TSP_1"/>
    <property type="match status" value="1"/>
</dbReference>
<dbReference type="GO" id="GO:0005576">
    <property type="term" value="C:extracellular region"/>
    <property type="evidence" value="ECO:0007669"/>
    <property type="project" value="UniProtKB-SubCell"/>
</dbReference>
<feature type="transmembrane region" description="Helical" evidence="5">
    <location>
        <begin position="6"/>
        <end position="24"/>
    </location>
</feature>
<dbReference type="OrthoDB" id="5989160at2759"/>
<dbReference type="InterPro" id="IPR000884">
    <property type="entry name" value="TSP1_rpt"/>
</dbReference>